<proteinExistence type="predicted"/>
<accession>A0A271KLM9</accession>
<reference evidence="1 2" key="1">
    <citation type="submission" date="2017-08" db="EMBL/GenBank/DDBJ databases">
        <title>Mesorhizobium wenxinae sp. nov., a novel rhizobial species isolated from root nodules of chickpea (Cicer arietinum L.).</title>
        <authorList>
            <person name="Zhang J."/>
        </authorList>
    </citation>
    <scope>NUCLEOTIDE SEQUENCE [LARGE SCALE GENOMIC DNA]</scope>
    <source>
        <strain evidence="2">WYCCWR 10019</strain>
    </source>
</reference>
<sequence>MGRIAFHTDIVEMPNACFAKQSGLSRDGRMTSASGATTTSRVVARHIYFQEAAKLISASEMRRITDLGASS</sequence>
<keyword evidence="2" id="KW-1185">Reference proteome</keyword>
<protein>
    <submittedName>
        <fullName evidence="1">Uncharacterized protein</fullName>
    </submittedName>
</protein>
<comment type="caution">
    <text evidence="1">The sequence shown here is derived from an EMBL/GenBank/DDBJ whole genome shotgun (WGS) entry which is preliminary data.</text>
</comment>
<dbReference type="Proteomes" id="UP000215931">
    <property type="component" value="Unassembled WGS sequence"/>
</dbReference>
<evidence type="ECO:0000313" key="1">
    <source>
        <dbReference type="EMBL" id="PAP96017.1"/>
    </source>
</evidence>
<evidence type="ECO:0000313" key="2">
    <source>
        <dbReference type="Proteomes" id="UP000215931"/>
    </source>
</evidence>
<organism evidence="1 2">
    <name type="scientific">Mesorhizobium wenxiniae</name>
    <dbReference type="NCBI Taxonomy" id="2014805"/>
    <lineage>
        <taxon>Bacteria</taxon>
        <taxon>Pseudomonadati</taxon>
        <taxon>Pseudomonadota</taxon>
        <taxon>Alphaproteobacteria</taxon>
        <taxon>Hyphomicrobiales</taxon>
        <taxon>Phyllobacteriaceae</taxon>
        <taxon>Mesorhizobium</taxon>
    </lineage>
</organism>
<dbReference type="RefSeq" id="WP_133116129.1">
    <property type="nucleotide sequence ID" value="NZ_NPKH01000016.1"/>
</dbReference>
<gene>
    <name evidence="1" type="ORF">CIT31_09590</name>
</gene>
<dbReference type="AlphaFoldDB" id="A0A271KLM9"/>
<dbReference type="EMBL" id="NPKH01000016">
    <property type="protein sequence ID" value="PAP96017.1"/>
    <property type="molecule type" value="Genomic_DNA"/>
</dbReference>
<name>A0A271KLM9_9HYPH</name>